<sequence length="162" mass="19413">MKYYGNNVFNEKSYKVAIRRSKKQKNKNKKTTSSSYMGEMENSIDNSIISFTNNNDDNDNTWSVNKNELNQKNLINIPKAYQFFKQRKIEEYKENGIVYSRSDLEKHIQRDWKNSPENPLNQYSIKENMKMTTKCSLKKINITNKKDIRKNKTKFTKYTMDY</sequence>
<gene>
    <name evidence="2" type="ORF">BCR36DRAFT_407400</name>
    <name evidence="3" type="ORF">BCR36DRAFT_416608</name>
</gene>
<accession>A0A1Y1UUS7</accession>
<protein>
    <recommendedName>
        <fullName evidence="1">Coiled-coil domain-containing protein</fullName>
    </recommendedName>
</protein>
<dbReference type="EMBL" id="MCFH01000080">
    <property type="protein sequence ID" value="ORX41712.1"/>
    <property type="molecule type" value="Genomic_DNA"/>
</dbReference>
<dbReference type="EMBL" id="MCFH01000080">
    <property type="protein sequence ID" value="ORX41711.1"/>
    <property type="molecule type" value="Genomic_DNA"/>
</dbReference>
<evidence type="ECO:0000313" key="2">
    <source>
        <dbReference type="EMBL" id="ORX41711.1"/>
    </source>
</evidence>
<comment type="caution">
    <text evidence="3">The sequence shown here is derived from an EMBL/GenBank/DDBJ whole genome shotgun (WGS) entry which is preliminary data.</text>
</comment>
<feature type="domain" description="Coiled-coil" evidence="1">
    <location>
        <begin position="77"/>
        <end position="122"/>
    </location>
</feature>
<reference evidence="3 4" key="2">
    <citation type="submission" date="2016-08" db="EMBL/GenBank/DDBJ databases">
        <title>Pervasive Adenine N6-methylation of Active Genes in Fungi.</title>
        <authorList>
            <consortium name="DOE Joint Genome Institute"/>
            <person name="Mondo S.J."/>
            <person name="Dannebaum R.O."/>
            <person name="Kuo R.C."/>
            <person name="Labutti K."/>
            <person name="Haridas S."/>
            <person name="Kuo A."/>
            <person name="Salamov A."/>
            <person name="Ahrendt S.R."/>
            <person name="Lipzen A."/>
            <person name="Sullivan W."/>
            <person name="Andreopoulos W.B."/>
            <person name="Clum A."/>
            <person name="Lindquist E."/>
            <person name="Daum C."/>
            <person name="Ramamoorthy G.K."/>
            <person name="Gryganskyi A."/>
            <person name="Culley D."/>
            <person name="Magnuson J.K."/>
            <person name="James T.Y."/>
            <person name="O'Malley M.A."/>
            <person name="Stajich J.E."/>
            <person name="Spatafora J.W."/>
            <person name="Visel A."/>
            <person name="Grigoriev I.V."/>
        </authorList>
    </citation>
    <scope>NUCLEOTIDE SEQUENCE [LARGE SCALE GENOMIC DNA]</scope>
    <source>
        <strain evidence="3">Finn</strain>
        <strain evidence="4">finn</strain>
    </source>
</reference>
<dbReference type="AlphaFoldDB" id="A0A1Y1UUS7"/>
<dbReference type="Pfam" id="PF06244">
    <property type="entry name" value="Ccdc124"/>
    <property type="match status" value="1"/>
</dbReference>
<name>A0A1Y1UUS7_9FUNG</name>
<dbReference type="Proteomes" id="UP000193719">
    <property type="component" value="Unassembled WGS sequence"/>
</dbReference>
<evidence type="ECO:0000313" key="3">
    <source>
        <dbReference type="EMBL" id="ORX41712.1"/>
    </source>
</evidence>
<evidence type="ECO:0000313" key="4">
    <source>
        <dbReference type="Proteomes" id="UP000193719"/>
    </source>
</evidence>
<keyword evidence="4" id="KW-1185">Reference proteome</keyword>
<evidence type="ECO:0000259" key="1">
    <source>
        <dbReference type="Pfam" id="PF06244"/>
    </source>
</evidence>
<dbReference type="InterPro" id="IPR054414">
    <property type="entry name" value="Ccdc124/Oxs1_C"/>
</dbReference>
<organism evidence="3 4">
    <name type="scientific">Piromyces finnis</name>
    <dbReference type="NCBI Taxonomy" id="1754191"/>
    <lineage>
        <taxon>Eukaryota</taxon>
        <taxon>Fungi</taxon>
        <taxon>Fungi incertae sedis</taxon>
        <taxon>Chytridiomycota</taxon>
        <taxon>Chytridiomycota incertae sedis</taxon>
        <taxon>Neocallimastigomycetes</taxon>
        <taxon>Neocallimastigales</taxon>
        <taxon>Neocallimastigaceae</taxon>
        <taxon>Piromyces</taxon>
    </lineage>
</organism>
<reference evidence="3 4" key="1">
    <citation type="submission" date="2016-08" db="EMBL/GenBank/DDBJ databases">
        <title>Genomes of anaerobic fungi encode conserved fungal cellulosomes for biomass hydrolysis.</title>
        <authorList>
            <consortium name="DOE Joint Genome Institute"/>
            <person name="Haitjema C.H."/>
            <person name="Gilmore S.P."/>
            <person name="Henske J.K."/>
            <person name="Solomon K.V."/>
            <person name="De Groot R."/>
            <person name="Kuo A."/>
            <person name="Mondo S.J."/>
            <person name="Salamov A.A."/>
            <person name="Labutti K."/>
            <person name="Zhao Z."/>
            <person name="Chiniquy J."/>
            <person name="Barry K."/>
            <person name="Brewer H.M."/>
            <person name="Purvine S.O."/>
            <person name="Wright A.T."/>
            <person name="Boxma B."/>
            <person name="Van Alen T."/>
            <person name="Hackstein J.H."/>
            <person name="Baker S.E."/>
            <person name="Grigoriev I.V."/>
            <person name="O'Malley M.A."/>
        </authorList>
    </citation>
    <scope>NUCLEOTIDE SEQUENCE [LARGE SCALE GENOMIC DNA]</scope>
    <source>
        <strain evidence="4">finn</strain>
        <strain evidence="3">Finn</strain>
    </source>
</reference>
<dbReference type="OrthoDB" id="2171769at2759"/>
<proteinExistence type="predicted"/>